<proteinExistence type="predicted"/>
<name>A0A223KR53_9BACI</name>
<gene>
    <name evidence="2" type="ORF">BC6307_12085</name>
</gene>
<feature type="transmembrane region" description="Helical" evidence="1">
    <location>
        <begin position="45"/>
        <end position="65"/>
    </location>
</feature>
<reference evidence="2 3" key="1">
    <citation type="submission" date="2016-12" db="EMBL/GenBank/DDBJ databases">
        <title>The whole genome sequencing and assembly of Bacillus cohnii DSM 6307T strain.</title>
        <authorList>
            <person name="Lee Y.-J."/>
            <person name="Yi H."/>
            <person name="Bahn Y.-S."/>
            <person name="Kim J.F."/>
            <person name="Lee D.-W."/>
        </authorList>
    </citation>
    <scope>NUCLEOTIDE SEQUENCE [LARGE SCALE GENOMIC DNA]</scope>
    <source>
        <strain evidence="2 3">DSM 6307</strain>
    </source>
</reference>
<dbReference type="RefSeq" id="WP_066416580.1">
    <property type="nucleotide sequence ID" value="NZ_CP018866.1"/>
</dbReference>
<dbReference type="KEGG" id="bcoh:BC6307_12085"/>
<evidence type="ECO:0000313" key="2">
    <source>
        <dbReference type="EMBL" id="AST91959.1"/>
    </source>
</evidence>
<dbReference type="Proteomes" id="UP000215224">
    <property type="component" value="Chromosome"/>
</dbReference>
<feature type="transmembrane region" description="Helical" evidence="1">
    <location>
        <begin position="71"/>
        <end position="88"/>
    </location>
</feature>
<keyword evidence="1" id="KW-0812">Transmembrane</keyword>
<keyword evidence="1" id="KW-1133">Transmembrane helix</keyword>
<evidence type="ECO:0000313" key="3">
    <source>
        <dbReference type="Proteomes" id="UP000215224"/>
    </source>
</evidence>
<dbReference type="AlphaFoldDB" id="A0A223KR53"/>
<accession>A0A223KR53</accession>
<evidence type="ECO:0000256" key="1">
    <source>
        <dbReference type="SAM" id="Phobius"/>
    </source>
</evidence>
<dbReference type="EMBL" id="CP018866">
    <property type="protein sequence ID" value="AST91959.1"/>
    <property type="molecule type" value="Genomic_DNA"/>
</dbReference>
<protein>
    <submittedName>
        <fullName evidence="2">Uncharacterized protein</fullName>
    </submittedName>
</protein>
<organism evidence="2 3">
    <name type="scientific">Sutcliffiella cohnii</name>
    <dbReference type="NCBI Taxonomy" id="33932"/>
    <lineage>
        <taxon>Bacteria</taxon>
        <taxon>Bacillati</taxon>
        <taxon>Bacillota</taxon>
        <taxon>Bacilli</taxon>
        <taxon>Bacillales</taxon>
        <taxon>Bacillaceae</taxon>
        <taxon>Sutcliffiella</taxon>
    </lineage>
</organism>
<keyword evidence="3" id="KW-1185">Reference proteome</keyword>
<keyword evidence="1" id="KW-0472">Membrane</keyword>
<sequence>MELYCTKHKKKLSERLTDGEYISLYCVHCKMDKLSNEKEAQQRIVLNKLSIFSHMLIVSITVIVFYLLNKVIYFFLALLLIIPVFNFVRRTIRQLKVWTFQSDDQSKINLLRAQILNESSIQANKVEQKKRQWKKEYMQHNCLKKLDMEKWEIYLRRFYEIR</sequence>